<evidence type="ECO:0000256" key="3">
    <source>
        <dbReference type="ARBA" id="ARBA00022824"/>
    </source>
</evidence>
<organism evidence="8 9">
    <name type="scientific">Gryllus longicercus</name>
    <dbReference type="NCBI Taxonomy" id="2509291"/>
    <lineage>
        <taxon>Eukaryota</taxon>
        <taxon>Metazoa</taxon>
        <taxon>Ecdysozoa</taxon>
        <taxon>Arthropoda</taxon>
        <taxon>Hexapoda</taxon>
        <taxon>Insecta</taxon>
        <taxon>Pterygota</taxon>
        <taxon>Neoptera</taxon>
        <taxon>Polyneoptera</taxon>
        <taxon>Orthoptera</taxon>
        <taxon>Ensifera</taxon>
        <taxon>Gryllidea</taxon>
        <taxon>Grylloidea</taxon>
        <taxon>Gryllidae</taxon>
        <taxon>Gryllinae</taxon>
        <taxon>Gryllus</taxon>
    </lineage>
</organism>
<feature type="domain" description="Neuroblastoma-amplified sequence N-terminal" evidence="7">
    <location>
        <begin position="80"/>
        <end position="362"/>
    </location>
</feature>
<dbReference type="InterPro" id="IPR029145">
    <property type="entry name" value="NBAS_N"/>
</dbReference>
<dbReference type="GO" id="GO:0000149">
    <property type="term" value="F:SNARE binding"/>
    <property type="evidence" value="ECO:0007669"/>
    <property type="project" value="TreeGrafter"/>
</dbReference>
<evidence type="ECO:0000313" key="9">
    <source>
        <dbReference type="Proteomes" id="UP001378592"/>
    </source>
</evidence>
<dbReference type="SUPFAM" id="SSF50978">
    <property type="entry name" value="WD40 repeat-like"/>
    <property type="match status" value="1"/>
</dbReference>
<dbReference type="InterPro" id="IPR036322">
    <property type="entry name" value="WD40_repeat_dom_sf"/>
</dbReference>
<gene>
    <name evidence="8" type="ORF">R5R35_013855</name>
</gene>
<evidence type="ECO:0008006" key="10">
    <source>
        <dbReference type="Google" id="ProtNLM"/>
    </source>
</evidence>
<feature type="domain" description="Sec39" evidence="6">
    <location>
        <begin position="712"/>
        <end position="928"/>
    </location>
</feature>
<reference evidence="8 9" key="1">
    <citation type="submission" date="2024-03" db="EMBL/GenBank/DDBJ databases">
        <title>The genome assembly and annotation of the cricket Gryllus longicercus Weissman &amp; Gray.</title>
        <authorList>
            <person name="Szrajer S."/>
            <person name="Gray D."/>
            <person name="Ylla G."/>
        </authorList>
    </citation>
    <scope>NUCLEOTIDE SEQUENCE [LARGE SCALE GENOMIC DNA]</scope>
    <source>
        <strain evidence="8">DAG 2021-001</strain>
        <tissue evidence="8">Whole body minus gut</tissue>
    </source>
</reference>
<dbReference type="Gene3D" id="2.130.10.10">
    <property type="entry name" value="YVTN repeat-like/Quinoprotein amine dehydrogenase"/>
    <property type="match status" value="1"/>
</dbReference>
<dbReference type="InterPro" id="IPR013244">
    <property type="entry name" value="Sec39_domain"/>
</dbReference>
<dbReference type="Pfam" id="PF08314">
    <property type="entry name" value="Sec39"/>
    <property type="match status" value="2"/>
</dbReference>
<proteinExistence type="predicted"/>
<protein>
    <recommendedName>
        <fullName evidence="10">Neuroblastoma-amplified sequence</fullName>
    </recommendedName>
</protein>
<evidence type="ECO:0000256" key="4">
    <source>
        <dbReference type="ARBA" id="ARBA00022927"/>
    </source>
</evidence>
<keyword evidence="2" id="KW-0813">Transport</keyword>
<evidence type="ECO:0000313" key="8">
    <source>
        <dbReference type="EMBL" id="KAK7792463.1"/>
    </source>
</evidence>
<dbReference type="Pfam" id="PF15492">
    <property type="entry name" value="Nbas_N"/>
    <property type="match status" value="1"/>
</dbReference>
<dbReference type="Proteomes" id="UP001378592">
    <property type="component" value="Unassembled WGS sequence"/>
</dbReference>
<dbReference type="PANTHER" id="PTHR15922">
    <property type="entry name" value="NEUROBLASTOMA-AMPLIFIED SEQUENCE"/>
    <property type="match status" value="1"/>
</dbReference>
<keyword evidence="9" id="KW-1185">Reference proteome</keyword>
<keyword evidence="3" id="KW-0256">Endoplasmic reticulum</keyword>
<name>A0AAN9V6G2_9ORTH</name>
<feature type="domain" description="Sec39" evidence="6">
    <location>
        <begin position="1052"/>
        <end position="1323"/>
    </location>
</feature>
<keyword evidence="4" id="KW-0653">Protein transport</keyword>
<sequence>MKQSTGNKNSANAPDECILYELLVYSEWKTDPEFSKLQRNNEAIRFTTPTSSVSNVLQYFVKRDTTIDEALRLQLRQMPWQFAVGDNGKVVAVLQDTLLEIRIARDEYSSVVGKAVISRDPFPQWRKLAWSSDCSMLAIAHSNGVISFYDLLGSNIFTIFPSKVAETKSSDVQNPVASIIFHRPRIKSPKWSCELIVVDYHGHLTSYFVSPNEGFQENHTFSFATHYRNGVFAVSSHPSHNLLFVAGSTGRFESKAPEHLGSSAGLSAWRILNDYPFYKLAMSSREEEVMLQSQRSLWNWVPLLKTQSKKSTVFKMQVSPEGKLVACLHTCGSISLWRLPSMEMYSMWELAQQPGYDIRNPQFPGFASRSKTRQGELYADCYPVDINWWSEQAVIVARLSGAVSVCSVSNLRNLLGESPEFLAGQPQVSAMCSERGFLGLECETQISSFKRSNDDLLSRPSETESSDDEDEVSFLNRSSALLQSAVYLVTDMERFQPKRKRPKLLHKTYRLLGLKSTTPEELYARKIDNEEYGDALDLARTYNLDCDLVYQRQWRNSKVSIHTIRDYLSKITKRSWVLKECVQRVPENFEAAQELLEFGLLGTNLETLVAIGEGTDGGNFIVLSPIENETSGSIDEESSAQYRTRREEKLLAKIKSESLTAAQQELILYRWKLLWYLDMLHTYKKIQSGPNGGKSYNFEFYDRFRSESVLASTVEFAREGRWYAVKILLTYHGNAVLRHWLPILSNFPETLNPRDYEALLPECDSQGSVFPWKQQELRPRDWCERDTFRKVWDVYSNDDDKILLEPESELGQFSCDSESLSQELLSEWYKWRAHCIEKRSCMVDHALSLVKLAQARNIIGLEELYGQLLTLESLVYDVHLEDISLQALQKMTDLEKAKLLLSKSTEATFVRDVQNILRPFLVQCEKNTAGSQLQLLRGCLLDIASHHLSLPLLLFEHFRSDLNDSVIKWNDAVTLAFDCLYAYPHADQWDIASKIVQCVGDKNIRPGESNQLSRLQEVENDLQAANILSINDLPKPLSFIRDCKAHPTSVQQLLLRLSRSFARKVPPPTKIQWEELLNDMLTLHAKVFSCISLQTVYEMYAETLLSSGSAGNIRMASDILEVQQTGRSYKRVPFDRSVQLVLQVAREYFDSAGSLTDPAMELAKACLHLIVEEEPSIQENLDLIASLQLLNDFGLSMLPLQVRQCRDRLKLVESCVRKKPLAYRSWHRLLQLAQKLRVSGSDARQREGHVLSIVAETALKEKDLTFCADMCKRIVDNGFPGAWEVVQNFGMCSEFSDLKLRNSLLGFALLHCPPENIEPLIRARCLLESEILHKEINSQVDPSIVDDEEFSDALTSPGTPQKEFVPSSLAKTVGRSTEALKQTTYNLIHNISSKDFWKNSFSWGGEFNSSELEEENFSPFSCQGLPAFYATVSPECHMSNLDIRYDRFAQPDIQDRSFKMCRYLLRTVLLEQSTSGDLKNNLNPDVLCELSMRLLPEDSALGLCHLLAVGDVARVEEVFRQLPCTSISLQLACYCFALKGWLAIHCGNKERVKDTFLHAPLQLVQYMAGLAAGLQPPPDWAAALLRHHHQLADYVEGQQLQDCGCGVDLQLFSSDSQYRRESILGLALTVKPEQFELAVSLGARHGVSVGEIGSMHVNALLLAPPEELSFSALVERLEDPSLHKRLNSEPGIVCERMTQYVYPSLSGTDHSRLIEYYNLLASVAKLFVTNSLPPKEHIKLLKKVKNISTDIDYKDLVSGEKSVLEVLRPVLHHDNIGAVAKLVQGLPDAIQDGTQPSSIYGAWALHCFLQGVVGSGEPVDVKKCLKQLDICQEYFSMMEAEDVEAFARGSCFTVSAQEGMDRDCRIQLLNSVREYCQSRSDQALASNLKAAWKQTADTLTNWEEHLKVINSKKAAELWTCGDETLCSLLKQLERSCGESNLVLSTLQEAVESAVSLRALQQLVPLLPSSFPSLLQLLEKLLSSAAKGLRSTSNSKSLSLLVAVLQRLREFITQSSDQINLVPPTVWRQLEQLCIEGQLTPDIQLEVLSLLQTVQNSVDDGGSQSLGPQRLLLHHTQAAVTLAWPETHPEVNDNDLATDANRRQLFATLLGKTTTWEQLQTLVQLLKRWPPFEPLNGRNYVDGPWLQCVDKLLNFEGIAVEEMEEILEDIFQDNTFSEESLQEVVKKSEGLTELSPLVLTCLLMENSNLHRLGALLIQKYYHLGVAQLTVRVCRLLLQRGLTASVVSSRAYPQLVELLLSGLEETEGKEKEKKLSLPDVTTVCKQLVNAGCLAEAGTLHLRAMGAPSALMDFSTALLVAQRWSSED</sequence>
<evidence type="ECO:0000259" key="6">
    <source>
        <dbReference type="Pfam" id="PF08314"/>
    </source>
</evidence>
<dbReference type="InterPro" id="IPR015943">
    <property type="entry name" value="WD40/YVTN_repeat-like_dom_sf"/>
</dbReference>
<evidence type="ECO:0000259" key="7">
    <source>
        <dbReference type="Pfam" id="PF15492"/>
    </source>
</evidence>
<feature type="region of interest" description="Disordered" evidence="5">
    <location>
        <begin position="453"/>
        <end position="472"/>
    </location>
</feature>
<accession>A0AAN9V6G2</accession>
<dbReference type="EMBL" id="JAZDUA010000446">
    <property type="protein sequence ID" value="KAK7792463.1"/>
    <property type="molecule type" value="Genomic_DNA"/>
</dbReference>
<dbReference type="GO" id="GO:0070939">
    <property type="term" value="C:Dsl1/NZR complex"/>
    <property type="evidence" value="ECO:0007669"/>
    <property type="project" value="TreeGrafter"/>
</dbReference>
<dbReference type="PANTHER" id="PTHR15922:SF2">
    <property type="entry name" value="NBAS SUBUNIT OF NRZ TETHERING COMPLEX"/>
    <property type="match status" value="1"/>
</dbReference>
<evidence type="ECO:0000256" key="5">
    <source>
        <dbReference type="SAM" id="MobiDB-lite"/>
    </source>
</evidence>
<dbReference type="GO" id="GO:0015031">
    <property type="term" value="P:protein transport"/>
    <property type="evidence" value="ECO:0007669"/>
    <property type="project" value="UniProtKB-KW"/>
</dbReference>
<evidence type="ECO:0000256" key="1">
    <source>
        <dbReference type="ARBA" id="ARBA00004240"/>
    </source>
</evidence>
<comment type="caution">
    <text evidence="8">The sequence shown here is derived from an EMBL/GenBank/DDBJ whole genome shotgun (WGS) entry which is preliminary data.</text>
</comment>
<comment type="subcellular location">
    <subcellularLocation>
        <location evidence="1">Endoplasmic reticulum</location>
    </subcellularLocation>
</comment>
<evidence type="ECO:0000256" key="2">
    <source>
        <dbReference type="ARBA" id="ARBA00022448"/>
    </source>
</evidence>
<dbReference type="GO" id="GO:0006890">
    <property type="term" value="P:retrograde vesicle-mediated transport, Golgi to endoplasmic reticulum"/>
    <property type="evidence" value="ECO:0007669"/>
    <property type="project" value="InterPro"/>
</dbReference>